<evidence type="ECO:0000256" key="9">
    <source>
        <dbReference type="SAM" id="Phobius"/>
    </source>
</evidence>
<sequence>MAAAGDDDSLDLESCTSKGTVSARPLVPALVSKSSRHHRNLEIKQLDTIRSFQAPPRVRPEVRLPGDFRTLSIHVTETRGAAPPLRPPHKHKEVAADIDDLARLEWHLLNPEEVCRRLSVAPSRGLDNEAVARRLAQDGKNTITPPRTNWLKKIFFYFFGGFGSLLFCASVLCFVAWRPLGDPDPAVANLALAVVLLIVVILQAIFNAYQDWTTTRTMSSIASVLPTTVLVRRDGLLHNLPAFDLVKGDVVLVKMGDKIPADLRFIETSPDLKLDRSILTGESIPIGGCIDKTDDNFMETRNIALQGTLCTEGTGVGIVVGCGDLTVFGRIAKAAGRSRPVRSTLEVEITRFVWIIASLAAVVVIVIIILWAAWLRRDHPDFIPVPVLIVSCVSVAVAFIPEGLPFAITMSLTVIAHKMKRQGVLCKALTTVESLGSVSVLASDKTGTLTQNRMSVVNVTVGTTLFTVDDARRASIKAAAVAHEALSQIVSIAAICNDASFAADEGGQTIEARKINGDATDAGLLRFAESVTPVSTIRRAVSVTRKLAFNSKNKYAVKVVRPSHGETVLPGLLSDEADQILLVKGAPDVLMHRCTRILDTDGTERRFSPASAATLSAVQCQFASFGQRVLLLAKRPLQQHALADLIGTDEDQLVSLVHDLTIIGLVALVDPPKHDTRDTVERCRRAGIRFCMVTGDFAGTAAAIARQVGIITATGDKVHSAADLSISSESEKAEPVEPVEPAPGPKAVVLSGSELLQLTEEQWSAVIKYDELVFARTTPQQKLQIVKRFQAAGETVAVTGDGVNDSGALKQADVGVAVAGGSEVAMEAADLVLLDDFSAIVTAIESGRLCFENLRKSILYLLPAGSFSELMPVLLNVLFGLPQALSSIQMILICAVTDVLPALALIFEKPEADLLLRPPRDRKKDRLADWRLLLHAYGFLGLLESLTACVGAFYFALERKGIPFSALWLKYGNYDVDADVLAEAISTAQSVYFFNLIVVQWFNLLATRTRRRSIFQQDPLFNPRTRNLVIFPAMALALLLGLFFSYPPFFQRILLTRPIDIELFFLPLAYGVALLALDEARKAANRCWPDRWLAKIAW</sequence>
<dbReference type="GO" id="GO:1990573">
    <property type="term" value="P:potassium ion import across plasma membrane"/>
    <property type="evidence" value="ECO:0007669"/>
    <property type="project" value="TreeGrafter"/>
</dbReference>
<evidence type="ECO:0000256" key="7">
    <source>
        <dbReference type="ARBA" id="ARBA00022989"/>
    </source>
</evidence>
<dbReference type="Gene3D" id="3.40.1110.10">
    <property type="entry name" value="Calcium-transporting ATPase, cytoplasmic domain N"/>
    <property type="match status" value="1"/>
</dbReference>
<dbReference type="GO" id="GO:0030007">
    <property type="term" value="P:intracellular potassium ion homeostasis"/>
    <property type="evidence" value="ECO:0007669"/>
    <property type="project" value="TreeGrafter"/>
</dbReference>
<gene>
    <name evidence="11" type="ORF">Rhopal_007076-T1</name>
</gene>
<feature type="transmembrane region" description="Helical" evidence="9">
    <location>
        <begin position="1028"/>
        <end position="1047"/>
    </location>
</feature>
<feature type="domain" description="Cation-transporting P-type ATPase N-terminal" evidence="10">
    <location>
        <begin position="105"/>
        <end position="178"/>
    </location>
</feature>
<dbReference type="FunFam" id="3.40.50.1000:FF:000083">
    <property type="entry name" value="Sodium/potassium-transporting ATPase subunit alpha"/>
    <property type="match status" value="1"/>
</dbReference>
<dbReference type="NCBIfam" id="TIGR01494">
    <property type="entry name" value="ATPase_P-type"/>
    <property type="match status" value="2"/>
</dbReference>
<feature type="transmembrane region" description="Helical" evidence="9">
    <location>
        <begin position="189"/>
        <end position="209"/>
    </location>
</feature>
<keyword evidence="2" id="KW-1003">Cell membrane</keyword>
<accession>A0AAV5GZU7</accession>
<evidence type="ECO:0000313" key="11">
    <source>
        <dbReference type="EMBL" id="GJN94013.1"/>
    </source>
</evidence>
<dbReference type="InterPro" id="IPR001757">
    <property type="entry name" value="P_typ_ATPase"/>
</dbReference>
<feature type="transmembrane region" description="Helical" evidence="9">
    <location>
        <begin position="154"/>
        <end position="177"/>
    </location>
</feature>
<dbReference type="Pfam" id="PF00122">
    <property type="entry name" value="E1-E2_ATPase"/>
    <property type="match status" value="1"/>
</dbReference>
<keyword evidence="8 9" id="KW-0472">Membrane</keyword>
<evidence type="ECO:0000256" key="6">
    <source>
        <dbReference type="ARBA" id="ARBA00022967"/>
    </source>
</evidence>
<dbReference type="AlphaFoldDB" id="A0AAV5GZU7"/>
<dbReference type="Pfam" id="PF08282">
    <property type="entry name" value="Hydrolase_3"/>
    <property type="match status" value="1"/>
</dbReference>
<feature type="transmembrane region" description="Helical" evidence="9">
    <location>
        <begin position="932"/>
        <end position="957"/>
    </location>
</feature>
<dbReference type="InterPro" id="IPR059000">
    <property type="entry name" value="ATPase_P-type_domA"/>
</dbReference>
<dbReference type="InterPro" id="IPR006068">
    <property type="entry name" value="ATPase_P-typ_cation-transptr_C"/>
</dbReference>
<dbReference type="SUPFAM" id="SSF56784">
    <property type="entry name" value="HAD-like"/>
    <property type="match status" value="1"/>
</dbReference>
<dbReference type="GO" id="GO:0006883">
    <property type="term" value="P:intracellular sodium ion homeostasis"/>
    <property type="evidence" value="ECO:0007669"/>
    <property type="project" value="TreeGrafter"/>
</dbReference>
<keyword evidence="5" id="KW-0067">ATP-binding</keyword>
<dbReference type="PROSITE" id="PS00154">
    <property type="entry name" value="ATPASE_E1_E2"/>
    <property type="match status" value="1"/>
</dbReference>
<keyword evidence="4" id="KW-0547">Nucleotide-binding</keyword>
<evidence type="ECO:0000313" key="12">
    <source>
        <dbReference type="Proteomes" id="UP001342314"/>
    </source>
</evidence>
<dbReference type="EMBL" id="BQKY01000016">
    <property type="protein sequence ID" value="GJN94013.1"/>
    <property type="molecule type" value="Genomic_DNA"/>
</dbReference>
<protein>
    <recommendedName>
        <fullName evidence="10">Cation-transporting P-type ATPase N-terminal domain-containing protein</fullName>
    </recommendedName>
</protein>
<keyword evidence="7 9" id="KW-1133">Transmembrane helix</keyword>
<dbReference type="InterPro" id="IPR023214">
    <property type="entry name" value="HAD_sf"/>
</dbReference>
<feature type="transmembrane region" description="Helical" evidence="9">
    <location>
        <begin position="387"/>
        <end position="415"/>
    </location>
</feature>
<dbReference type="Pfam" id="PF13246">
    <property type="entry name" value="Cation_ATPase"/>
    <property type="match status" value="1"/>
</dbReference>
<proteinExistence type="predicted"/>
<dbReference type="InterPro" id="IPR004014">
    <property type="entry name" value="ATPase_P-typ_cation-transptr_N"/>
</dbReference>
<dbReference type="Gene3D" id="2.70.150.10">
    <property type="entry name" value="Calcium-transporting ATPase, cytoplasmic transduction domain A"/>
    <property type="match status" value="1"/>
</dbReference>
<dbReference type="Pfam" id="PF00689">
    <property type="entry name" value="Cation_ATPase_C"/>
    <property type="match status" value="1"/>
</dbReference>
<keyword evidence="3 9" id="KW-0812">Transmembrane</keyword>
<feature type="transmembrane region" description="Helical" evidence="9">
    <location>
        <begin position="352"/>
        <end position="375"/>
    </location>
</feature>
<evidence type="ECO:0000256" key="5">
    <source>
        <dbReference type="ARBA" id="ARBA00022840"/>
    </source>
</evidence>
<feature type="transmembrane region" description="Helical" evidence="9">
    <location>
        <begin position="1059"/>
        <end position="1077"/>
    </location>
</feature>
<dbReference type="SFLD" id="SFLDS00003">
    <property type="entry name" value="Haloacid_Dehalogenase"/>
    <property type="match status" value="1"/>
</dbReference>
<dbReference type="SFLD" id="SFLDF00027">
    <property type="entry name" value="p-type_atpase"/>
    <property type="match status" value="1"/>
</dbReference>
<dbReference type="Gene3D" id="3.40.50.1000">
    <property type="entry name" value="HAD superfamily/HAD-like"/>
    <property type="match status" value="1"/>
</dbReference>
<dbReference type="InterPro" id="IPR023298">
    <property type="entry name" value="ATPase_P-typ_TM_dom_sf"/>
</dbReference>
<feature type="transmembrane region" description="Helical" evidence="9">
    <location>
        <begin position="887"/>
        <end position="907"/>
    </location>
</feature>
<dbReference type="InterPro" id="IPR044492">
    <property type="entry name" value="P_typ_ATPase_HD_dom"/>
</dbReference>
<dbReference type="InterPro" id="IPR036412">
    <property type="entry name" value="HAD-like_sf"/>
</dbReference>
<dbReference type="GO" id="GO:1902600">
    <property type="term" value="P:proton transmembrane transport"/>
    <property type="evidence" value="ECO:0007669"/>
    <property type="project" value="TreeGrafter"/>
</dbReference>
<dbReference type="SUPFAM" id="SSF81660">
    <property type="entry name" value="Metal cation-transporting ATPase, ATP-binding domain N"/>
    <property type="match status" value="1"/>
</dbReference>
<name>A0AAV5GZU7_9BASI</name>
<dbReference type="Gene3D" id="1.20.1110.10">
    <property type="entry name" value="Calcium-transporting ATPase, transmembrane domain"/>
    <property type="match status" value="1"/>
</dbReference>
<comment type="caution">
    <text evidence="11">The sequence shown here is derived from an EMBL/GenBank/DDBJ whole genome shotgun (WGS) entry which is preliminary data.</text>
</comment>
<dbReference type="PANTHER" id="PTHR43294:SF21">
    <property type="entry name" value="CATION TRANSPORTING ATPASE"/>
    <property type="match status" value="1"/>
</dbReference>
<evidence type="ECO:0000256" key="3">
    <source>
        <dbReference type="ARBA" id="ARBA00022692"/>
    </source>
</evidence>
<dbReference type="InterPro" id="IPR050510">
    <property type="entry name" value="Cation_transp_ATPase_P-type"/>
</dbReference>
<keyword evidence="6" id="KW-1278">Translocase</keyword>
<dbReference type="GO" id="GO:0005524">
    <property type="term" value="F:ATP binding"/>
    <property type="evidence" value="ECO:0007669"/>
    <property type="project" value="UniProtKB-KW"/>
</dbReference>
<keyword evidence="12" id="KW-1185">Reference proteome</keyword>
<dbReference type="GO" id="GO:0036376">
    <property type="term" value="P:sodium ion export across plasma membrane"/>
    <property type="evidence" value="ECO:0007669"/>
    <property type="project" value="TreeGrafter"/>
</dbReference>
<dbReference type="PANTHER" id="PTHR43294">
    <property type="entry name" value="SODIUM/POTASSIUM-TRANSPORTING ATPASE SUBUNIT ALPHA"/>
    <property type="match status" value="1"/>
</dbReference>
<feature type="transmembrane region" description="Helical" evidence="9">
    <location>
        <begin position="858"/>
        <end position="881"/>
    </location>
</feature>
<dbReference type="Proteomes" id="UP001342314">
    <property type="component" value="Unassembled WGS sequence"/>
</dbReference>
<dbReference type="SMART" id="SM00831">
    <property type="entry name" value="Cation_ATPase_N"/>
    <property type="match status" value="1"/>
</dbReference>
<evidence type="ECO:0000256" key="8">
    <source>
        <dbReference type="ARBA" id="ARBA00023136"/>
    </source>
</evidence>
<evidence type="ECO:0000256" key="4">
    <source>
        <dbReference type="ARBA" id="ARBA00022741"/>
    </source>
</evidence>
<dbReference type="GO" id="GO:0016887">
    <property type="term" value="F:ATP hydrolysis activity"/>
    <property type="evidence" value="ECO:0007669"/>
    <property type="project" value="InterPro"/>
</dbReference>
<comment type="subcellular location">
    <subcellularLocation>
        <location evidence="1">Cell membrane</location>
        <topology evidence="1">Multi-pass membrane protein</topology>
    </subcellularLocation>
</comment>
<dbReference type="PRINTS" id="PR00119">
    <property type="entry name" value="CATATPASE"/>
</dbReference>
<dbReference type="Pfam" id="PF00690">
    <property type="entry name" value="Cation_ATPase_N"/>
    <property type="match status" value="1"/>
</dbReference>
<dbReference type="SUPFAM" id="SSF81665">
    <property type="entry name" value="Calcium ATPase, transmembrane domain M"/>
    <property type="match status" value="1"/>
</dbReference>
<dbReference type="GO" id="GO:0005391">
    <property type="term" value="F:P-type sodium:potassium-exchanging transporter activity"/>
    <property type="evidence" value="ECO:0007669"/>
    <property type="project" value="TreeGrafter"/>
</dbReference>
<dbReference type="SFLD" id="SFLDG00002">
    <property type="entry name" value="C1.7:_P-type_atpase_like"/>
    <property type="match status" value="1"/>
</dbReference>
<evidence type="ECO:0000259" key="10">
    <source>
        <dbReference type="SMART" id="SM00831"/>
    </source>
</evidence>
<dbReference type="SUPFAM" id="SSF81653">
    <property type="entry name" value="Calcium ATPase, transduction domain A"/>
    <property type="match status" value="1"/>
</dbReference>
<evidence type="ECO:0000256" key="2">
    <source>
        <dbReference type="ARBA" id="ARBA00022475"/>
    </source>
</evidence>
<evidence type="ECO:0000256" key="1">
    <source>
        <dbReference type="ARBA" id="ARBA00004651"/>
    </source>
</evidence>
<dbReference type="PRINTS" id="PR00121">
    <property type="entry name" value="NAKATPASE"/>
</dbReference>
<dbReference type="InterPro" id="IPR008250">
    <property type="entry name" value="ATPase_P-typ_transduc_dom_A_sf"/>
</dbReference>
<feature type="transmembrane region" description="Helical" evidence="9">
    <location>
        <begin position="990"/>
        <end position="1007"/>
    </location>
</feature>
<organism evidence="11 12">
    <name type="scientific">Rhodotorula paludigena</name>
    <dbReference type="NCBI Taxonomy" id="86838"/>
    <lineage>
        <taxon>Eukaryota</taxon>
        <taxon>Fungi</taxon>
        <taxon>Dikarya</taxon>
        <taxon>Basidiomycota</taxon>
        <taxon>Pucciniomycotina</taxon>
        <taxon>Microbotryomycetes</taxon>
        <taxon>Sporidiobolales</taxon>
        <taxon>Sporidiobolaceae</taxon>
        <taxon>Rhodotorula</taxon>
    </lineage>
</organism>
<reference evidence="11 12" key="1">
    <citation type="submission" date="2021-12" db="EMBL/GenBank/DDBJ databases">
        <title>High titer production of polyol ester of fatty acids by Rhodotorula paludigena BS15 towards product separation-free biomass refinery.</title>
        <authorList>
            <person name="Mano J."/>
            <person name="Ono H."/>
            <person name="Tanaka T."/>
            <person name="Naito K."/>
            <person name="Sushida H."/>
            <person name="Ike M."/>
            <person name="Tokuyasu K."/>
            <person name="Kitaoka M."/>
        </authorList>
    </citation>
    <scope>NUCLEOTIDE SEQUENCE [LARGE SCALE GENOMIC DNA]</scope>
    <source>
        <strain evidence="11 12">BS15</strain>
    </source>
</reference>
<dbReference type="GO" id="GO:0005886">
    <property type="term" value="C:plasma membrane"/>
    <property type="evidence" value="ECO:0007669"/>
    <property type="project" value="UniProtKB-SubCell"/>
</dbReference>
<dbReference type="InterPro" id="IPR023299">
    <property type="entry name" value="ATPase_P-typ_cyto_dom_N"/>
</dbReference>
<dbReference type="InterPro" id="IPR018303">
    <property type="entry name" value="ATPase_P-typ_P_site"/>
</dbReference>